<reference evidence="14" key="2">
    <citation type="submission" date="2025-09" db="UniProtKB">
        <authorList>
            <consortium name="Ensembl"/>
        </authorList>
    </citation>
    <scope>IDENTIFICATION</scope>
</reference>
<proteinExistence type="predicted"/>
<dbReference type="GeneTree" id="ENSGT00940000181451"/>
<keyword evidence="8" id="KW-0325">Glycoprotein</keyword>
<keyword evidence="6 11" id="KW-0472">Membrane</keyword>
<feature type="transmembrane region" description="Helical" evidence="11">
    <location>
        <begin position="115"/>
        <end position="138"/>
    </location>
</feature>
<dbReference type="GO" id="GO:0016020">
    <property type="term" value="C:membrane"/>
    <property type="evidence" value="ECO:0007669"/>
    <property type="project" value="UniProtKB-SubCell"/>
</dbReference>
<feature type="domain" description="EGF-like" evidence="13">
    <location>
        <begin position="61"/>
        <end position="101"/>
    </location>
</feature>
<dbReference type="Ensembl" id="ENSPKIT00000027252.1">
    <property type="protein sequence ID" value="ENSPKIP00000003292.1"/>
    <property type="gene ID" value="ENSPKIG00000020863.1"/>
</dbReference>
<dbReference type="PROSITE" id="PS00022">
    <property type="entry name" value="EGF_1"/>
    <property type="match status" value="1"/>
</dbReference>
<keyword evidence="5" id="KW-0339">Growth factor</keyword>
<feature type="chain" id="PRO_5017274216" evidence="12">
    <location>
        <begin position="28"/>
        <end position="170"/>
    </location>
</feature>
<evidence type="ECO:0000313" key="14">
    <source>
        <dbReference type="Ensembl" id="ENSPKIP00000003292.1"/>
    </source>
</evidence>
<comment type="subcellular location">
    <subcellularLocation>
        <location evidence="1">Membrane</location>
        <topology evidence="1">Single-pass type I membrane protein</topology>
    </subcellularLocation>
</comment>
<accession>A0A3B3Q9E6</accession>
<dbReference type="AlphaFoldDB" id="A0A3B3Q9E6"/>
<sequence length="170" mass="18224">MPQDTRTHTDRAVLALTTLVLVAFVGADVEPTGTTTPGVLPDGSHTPNGTGSVELPRVLKVMSPCTGEKENFCVNGVCSYDPELNTPSCRCPPNFTGVRCQHILMNSHSQKNPEALIAIGAGVAVLLCCLAGAIYCCMKKRYGARLILITEVCCMHQTTTGQSRQLFLCR</sequence>
<keyword evidence="2 9" id="KW-0245">EGF-like domain</keyword>
<dbReference type="PANTHER" id="PTHR10740">
    <property type="entry name" value="TRANSFORMING GROWTH FACTOR ALPHA"/>
    <property type="match status" value="1"/>
</dbReference>
<dbReference type="Proteomes" id="UP000261540">
    <property type="component" value="Unplaced"/>
</dbReference>
<evidence type="ECO:0000256" key="5">
    <source>
        <dbReference type="ARBA" id="ARBA00023030"/>
    </source>
</evidence>
<dbReference type="GO" id="GO:0008284">
    <property type="term" value="P:positive regulation of cell population proliferation"/>
    <property type="evidence" value="ECO:0007669"/>
    <property type="project" value="TreeGrafter"/>
</dbReference>
<feature type="region of interest" description="Disordered" evidence="10">
    <location>
        <begin position="33"/>
        <end position="52"/>
    </location>
</feature>
<dbReference type="SUPFAM" id="SSF57196">
    <property type="entry name" value="EGF/Laminin"/>
    <property type="match status" value="1"/>
</dbReference>
<dbReference type="GO" id="GO:0005615">
    <property type="term" value="C:extracellular space"/>
    <property type="evidence" value="ECO:0007669"/>
    <property type="project" value="TreeGrafter"/>
</dbReference>
<dbReference type="STRING" id="1676925.ENSPKIP00000003292"/>
<keyword evidence="12" id="KW-0732">Signal</keyword>
<dbReference type="InterPro" id="IPR000742">
    <property type="entry name" value="EGF"/>
</dbReference>
<comment type="caution">
    <text evidence="9">Lacks conserved residue(s) required for the propagation of feature annotation.</text>
</comment>
<organism evidence="14 15">
    <name type="scientific">Paramormyrops kingsleyae</name>
    <dbReference type="NCBI Taxonomy" id="1676925"/>
    <lineage>
        <taxon>Eukaryota</taxon>
        <taxon>Metazoa</taxon>
        <taxon>Chordata</taxon>
        <taxon>Craniata</taxon>
        <taxon>Vertebrata</taxon>
        <taxon>Euteleostomi</taxon>
        <taxon>Actinopterygii</taxon>
        <taxon>Neopterygii</taxon>
        <taxon>Teleostei</taxon>
        <taxon>Osteoglossocephala</taxon>
        <taxon>Osteoglossomorpha</taxon>
        <taxon>Osteoglossiformes</taxon>
        <taxon>Mormyridae</taxon>
        <taxon>Paramormyrops</taxon>
    </lineage>
</organism>
<reference evidence="14" key="1">
    <citation type="submission" date="2025-08" db="UniProtKB">
        <authorList>
            <consortium name="Ensembl"/>
        </authorList>
    </citation>
    <scope>IDENTIFICATION</scope>
</reference>
<evidence type="ECO:0000256" key="9">
    <source>
        <dbReference type="PROSITE-ProRule" id="PRU00076"/>
    </source>
</evidence>
<dbReference type="GO" id="GO:0007173">
    <property type="term" value="P:epidermal growth factor receptor signaling pathway"/>
    <property type="evidence" value="ECO:0007669"/>
    <property type="project" value="TreeGrafter"/>
</dbReference>
<evidence type="ECO:0000256" key="3">
    <source>
        <dbReference type="ARBA" id="ARBA00022692"/>
    </source>
</evidence>
<evidence type="ECO:0000256" key="8">
    <source>
        <dbReference type="ARBA" id="ARBA00023180"/>
    </source>
</evidence>
<evidence type="ECO:0000256" key="10">
    <source>
        <dbReference type="SAM" id="MobiDB-lite"/>
    </source>
</evidence>
<evidence type="ECO:0000259" key="13">
    <source>
        <dbReference type="PROSITE" id="PS50026"/>
    </source>
</evidence>
<dbReference type="PROSITE" id="PS50026">
    <property type="entry name" value="EGF_3"/>
    <property type="match status" value="1"/>
</dbReference>
<keyword evidence="4 11" id="KW-1133">Transmembrane helix</keyword>
<evidence type="ECO:0000313" key="15">
    <source>
        <dbReference type="Proteomes" id="UP000261540"/>
    </source>
</evidence>
<keyword evidence="7 9" id="KW-1015">Disulfide bond</keyword>
<dbReference type="PANTHER" id="PTHR10740:SF10">
    <property type="entry name" value="EPIGEN"/>
    <property type="match status" value="1"/>
</dbReference>
<evidence type="ECO:0000256" key="11">
    <source>
        <dbReference type="SAM" id="Phobius"/>
    </source>
</evidence>
<keyword evidence="3 11" id="KW-0812">Transmembrane</keyword>
<keyword evidence="15" id="KW-1185">Reference proteome</keyword>
<evidence type="ECO:0000256" key="7">
    <source>
        <dbReference type="ARBA" id="ARBA00023157"/>
    </source>
</evidence>
<name>A0A3B3Q9E6_9TELE</name>
<evidence type="ECO:0000256" key="1">
    <source>
        <dbReference type="ARBA" id="ARBA00004479"/>
    </source>
</evidence>
<feature type="signal peptide" evidence="12">
    <location>
        <begin position="1"/>
        <end position="27"/>
    </location>
</feature>
<evidence type="ECO:0000256" key="12">
    <source>
        <dbReference type="SAM" id="SignalP"/>
    </source>
</evidence>
<dbReference type="GO" id="GO:0045840">
    <property type="term" value="P:positive regulation of mitotic nuclear division"/>
    <property type="evidence" value="ECO:0007669"/>
    <property type="project" value="TreeGrafter"/>
</dbReference>
<evidence type="ECO:0000256" key="2">
    <source>
        <dbReference type="ARBA" id="ARBA00022536"/>
    </source>
</evidence>
<dbReference type="Gene3D" id="2.10.25.10">
    <property type="entry name" value="Laminin"/>
    <property type="match status" value="1"/>
</dbReference>
<dbReference type="SMART" id="SM00181">
    <property type="entry name" value="EGF"/>
    <property type="match status" value="1"/>
</dbReference>
<protein>
    <submittedName>
        <fullName evidence="14">Epithelial mitogen</fullName>
    </submittedName>
</protein>
<dbReference type="GO" id="GO:0005154">
    <property type="term" value="F:epidermal growth factor receptor binding"/>
    <property type="evidence" value="ECO:0007669"/>
    <property type="project" value="TreeGrafter"/>
</dbReference>
<evidence type="ECO:0000256" key="6">
    <source>
        <dbReference type="ARBA" id="ARBA00023136"/>
    </source>
</evidence>
<evidence type="ECO:0000256" key="4">
    <source>
        <dbReference type="ARBA" id="ARBA00022989"/>
    </source>
</evidence>
<feature type="disulfide bond" evidence="9">
    <location>
        <begin position="91"/>
        <end position="100"/>
    </location>
</feature>
<dbReference type="GO" id="GO:0008083">
    <property type="term" value="F:growth factor activity"/>
    <property type="evidence" value="ECO:0007669"/>
    <property type="project" value="UniProtKB-KW"/>
</dbReference>